<keyword evidence="1" id="KW-0677">Repeat</keyword>
<dbReference type="PANTHER" id="PTHR24198">
    <property type="entry name" value="ANKYRIN REPEAT AND PROTEIN KINASE DOMAIN-CONTAINING PROTEIN"/>
    <property type="match status" value="1"/>
</dbReference>
<feature type="repeat" description="ANK" evidence="3">
    <location>
        <begin position="116"/>
        <end position="148"/>
    </location>
</feature>
<keyword evidence="2 3" id="KW-0040">ANK repeat</keyword>
<reference evidence="4 5" key="1">
    <citation type="submission" date="2019-10" db="EMBL/GenBank/DDBJ databases">
        <title>Epibacterium sp. nov., isolated from seawater.</title>
        <authorList>
            <person name="Zhang X."/>
            <person name="Li N."/>
        </authorList>
    </citation>
    <scope>NUCLEOTIDE SEQUENCE [LARGE SCALE GENOMIC DNA]</scope>
    <source>
        <strain evidence="4 5">SM1969</strain>
    </source>
</reference>
<gene>
    <name evidence="4" type="ORF">GG681_03390</name>
</gene>
<dbReference type="GO" id="GO:0005737">
    <property type="term" value="C:cytoplasm"/>
    <property type="evidence" value="ECO:0007669"/>
    <property type="project" value="TreeGrafter"/>
</dbReference>
<dbReference type="PROSITE" id="PS50088">
    <property type="entry name" value="ANK_REPEAT"/>
    <property type="match status" value="1"/>
</dbReference>
<dbReference type="AlphaFoldDB" id="A0A844AUJ2"/>
<dbReference type="PANTHER" id="PTHR24198:SF165">
    <property type="entry name" value="ANKYRIN REPEAT-CONTAINING PROTEIN-RELATED"/>
    <property type="match status" value="1"/>
</dbReference>
<dbReference type="InterPro" id="IPR002110">
    <property type="entry name" value="Ankyrin_rpt"/>
</dbReference>
<evidence type="ECO:0000313" key="5">
    <source>
        <dbReference type="Proteomes" id="UP000436694"/>
    </source>
</evidence>
<comment type="caution">
    <text evidence="4">The sequence shown here is derived from an EMBL/GenBank/DDBJ whole genome shotgun (WGS) entry which is preliminary data.</text>
</comment>
<dbReference type="SMART" id="SM00248">
    <property type="entry name" value="ANK"/>
    <property type="match status" value="3"/>
</dbReference>
<dbReference type="Proteomes" id="UP000436694">
    <property type="component" value="Unassembled WGS sequence"/>
</dbReference>
<organism evidence="4 5">
    <name type="scientific">Tritonibacter aquimaris</name>
    <dbReference type="NCBI Taxonomy" id="2663379"/>
    <lineage>
        <taxon>Bacteria</taxon>
        <taxon>Pseudomonadati</taxon>
        <taxon>Pseudomonadota</taxon>
        <taxon>Alphaproteobacteria</taxon>
        <taxon>Rhodobacterales</taxon>
        <taxon>Paracoccaceae</taxon>
        <taxon>Tritonibacter</taxon>
    </lineage>
</organism>
<dbReference type="SUPFAM" id="SSF48403">
    <property type="entry name" value="Ankyrin repeat"/>
    <property type="match status" value="1"/>
</dbReference>
<evidence type="ECO:0000256" key="1">
    <source>
        <dbReference type="ARBA" id="ARBA00022737"/>
    </source>
</evidence>
<evidence type="ECO:0000256" key="3">
    <source>
        <dbReference type="PROSITE-ProRule" id="PRU00023"/>
    </source>
</evidence>
<dbReference type="EMBL" id="WIXK01000001">
    <property type="protein sequence ID" value="MQY41671.1"/>
    <property type="molecule type" value="Genomic_DNA"/>
</dbReference>
<evidence type="ECO:0000256" key="2">
    <source>
        <dbReference type="ARBA" id="ARBA00023043"/>
    </source>
</evidence>
<dbReference type="InterPro" id="IPR036770">
    <property type="entry name" value="Ankyrin_rpt-contain_sf"/>
</dbReference>
<protein>
    <recommendedName>
        <fullName evidence="6">Ankyrin repeats (3 copies)</fullName>
    </recommendedName>
</protein>
<dbReference type="Gene3D" id="1.25.40.20">
    <property type="entry name" value="Ankyrin repeat-containing domain"/>
    <property type="match status" value="1"/>
</dbReference>
<evidence type="ECO:0008006" key="6">
    <source>
        <dbReference type="Google" id="ProtNLM"/>
    </source>
</evidence>
<accession>A0A844AUJ2</accession>
<name>A0A844AUJ2_9RHOB</name>
<proteinExistence type="predicted"/>
<keyword evidence="5" id="KW-1185">Reference proteome</keyword>
<sequence>MSQETKLTWGQAPAAFHALKAADTLQAFRAALKRVDITSYDPAGDHPLHWAIRADSDRLQRLWLMLLAGASARECGAQDAPLHVFATTKRRDENEQFSLAQMLVQAGADLEGLQHDGLTPLACAIRQRGVFEARALLRLGADPNATSPCWIAASDQQVSAPLLFGASEDVRIFKDMLDHGADPTLCSHQGQSLADYLDAEIHHLQDELNDMGISQNLRRRLKRSASALTKSRDLLQTRLGGD</sequence>
<dbReference type="Pfam" id="PF00023">
    <property type="entry name" value="Ank"/>
    <property type="match status" value="1"/>
</dbReference>
<evidence type="ECO:0000313" key="4">
    <source>
        <dbReference type="EMBL" id="MQY41671.1"/>
    </source>
</evidence>
<dbReference type="RefSeq" id="WP_153545043.1">
    <property type="nucleotide sequence ID" value="NZ_WIXK01000001.1"/>
</dbReference>